<dbReference type="PANTHER" id="PTHR43390">
    <property type="entry name" value="SIGNAL PEPTIDASE I"/>
    <property type="match status" value="1"/>
</dbReference>
<dbReference type="PRINTS" id="PR00727">
    <property type="entry name" value="LEADERPTASE"/>
</dbReference>
<comment type="catalytic activity">
    <reaction evidence="3">
        <text>Cleavage of hydrophobic, N-terminal signal or leader sequences from secreted and periplasmic proteins.</text>
        <dbReference type="EC" id="3.4.21.89"/>
    </reaction>
</comment>
<organism evidence="5 6">
    <name type="scientific">Granulicatella balaenopterae</name>
    <dbReference type="NCBI Taxonomy" id="137733"/>
    <lineage>
        <taxon>Bacteria</taxon>
        <taxon>Bacillati</taxon>
        <taxon>Bacillota</taxon>
        <taxon>Bacilli</taxon>
        <taxon>Lactobacillales</taxon>
        <taxon>Carnobacteriaceae</taxon>
        <taxon>Granulicatella</taxon>
    </lineage>
</organism>
<protein>
    <recommendedName>
        <fullName evidence="3">Signal peptidase I</fullName>
        <ecNumber evidence="3">3.4.21.89</ecNumber>
    </recommendedName>
</protein>
<dbReference type="GO" id="GO:0009003">
    <property type="term" value="F:signal peptidase activity"/>
    <property type="evidence" value="ECO:0007669"/>
    <property type="project" value="UniProtKB-EC"/>
</dbReference>
<dbReference type="Gene3D" id="2.10.109.10">
    <property type="entry name" value="Umud Fragment, subunit A"/>
    <property type="match status" value="1"/>
</dbReference>
<sequence length="165" mass="18291">MNKQVKRELQSLSLKIAIVLVTGGIMMGFILGVAVVPDDAMDPAVKPGDVVLFDRNQSNLINRDVVVLYRNQQKTIRRIVAVEGDCVDITEAGLVINGYVQQETQITHKTKAYKEGISFPITLEPGEIFVLGDIRSQVEDSRIYGPIKQADCLGRVITVIRRRGI</sequence>
<accession>A0A1H9GWL0</accession>
<dbReference type="NCBIfam" id="TIGR02227">
    <property type="entry name" value="sigpep_I_bact"/>
    <property type="match status" value="1"/>
</dbReference>
<dbReference type="GO" id="GO:0005886">
    <property type="term" value="C:plasma membrane"/>
    <property type="evidence" value="ECO:0007669"/>
    <property type="project" value="UniProtKB-SubCell"/>
</dbReference>
<evidence type="ECO:0000313" key="6">
    <source>
        <dbReference type="Proteomes" id="UP000198556"/>
    </source>
</evidence>
<evidence type="ECO:0000256" key="2">
    <source>
        <dbReference type="ARBA" id="ARBA00009370"/>
    </source>
</evidence>
<dbReference type="CDD" id="cd06462">
    <property type="entry name" value="Peptidase_S24_S26"/>
    <property type="match status" value="1"/>
</dbReference>
<keyword evidence="3" id="KW-0812">Transmembrane</keyword>
<dbReference type="STRING" id="137733.SAMN05421767_10170"/>
<evidence type="ECO:0000256" key="1">
    <source>
        <dbReference type="ARBA" id="ARBA00004401"/>
    </source>
</evidence>
<comment type="subcellular location">
    <subcellularLocation>
        <location evidence="1">Cell membrane</location>
        <topology evidence="1">Single-pass type II membrane protein</topology>
    </subcellularLocation>
    <subcellularLocation>
        <location evidence="3">Membrane</location>
        <topology evidence="3">Single-pass type II membrane protein</topology>
    </subcellularLocation>
</comment>
<comment type="similarity">
    <text evidence="2 3">Belongs to the peptidase S26 family.</text>
</comment>
<dbReference type="Pfam" id="PF10502">
    <property type="entry name" value="Peptidase_S26"/>
    <property type="match status" value="1"/>
</dbReference>
<gene>
    <name evidence="5" type="ORF">SAMN05421767_10170</name>
</gene>
<evidence type="ECO:0000256" key="3">
    <source>
        <dbReference type="RuleBase" id="RU362042"/>
    </source>
</evidence>
<dbReference type="GO" id="GO:0006465">
    <property type="term" value="P:signal peptide processing"/>
    <property type="evidence" value="ECO:0007669"/>
    <property type="project" value="InterPro"/>
</dbReference>
<dbReference type="OrthoDB" id="9802919at2"/>
<keyword evidence="3" id="KW-0645">Protease</keyword>
<dbReference type="InterPro" id="IPR036286">
    <property type="entry name" value="LexA/Signal_pep-like_sf"/>
</dbReference>
<dbReference type="InterPro" id="IPR019533">
    <property type="entry name" value="Peptidase_S26"/>
</dbReference>
<name>A0A1H9GWL0_9LACT</name>
<keyword evidence="3" id="KW-0472">Membrane</keyword>
<evidence type="ECO:0000313" key="5">
    <source>
        <dbReference type="EMBL" id="SEQ54414.1"/>
    </source>
</evidence>
<dbReference type="EMBL" id="FOGF01000001">
    <property type="protein sequence ID" value="SEQ54414.1"/>
    <property type="molecule type" value="Genomic_DNA"/>
</dbReference>
<dbReference type="Proteomes" id="UP000198556">
    <property type="component" value="Unassembled WGS sequence"/>
</dbReference>
<dbReference type="PANTHER" id="PTHR43390:SF1">
    <property type="entry name" value="CHLOROPLAST PROCESSING PEPTIDASE"/>
    <property type="match status" value="1"/>
</dbReference>
<feature type="transmembrane region" description="Helical" evidence="3">
    <location>
        <begin position="12"/>
        <end position="36"/>
    </location>
</feature>
<dbReference type="InterPro" id="IPR000223">
    <property type="entry name" value="Pept_S26A_signal_pept_1"/>
</dbReference>
<dbReference type="EC" id="3.4.21.89" evidence="3"/>
<keyword evidence="3" id="KW-0378">Hydrolase</keyword>
<keyword evidence="6" id="KW-1185">Reference proteome</keyword>
<dbReference type="SUPFAM" id="SSF51306">
    <property type="entry name" value="LexA/Signal peptidase"/>
    <property type="match status" value="1"/>
</dbReference>
<dbReference type="GO" id="GO:0004252">
    <property type="term" value="F:serine-type endopeptidase activity"/>
    <property type="evidence" value="ECO:0007669"/>
    <property type="project" value="InterPro"/>
</dbReference>
<proteinExistence type="inferred from homology"/>
<reference evidence="5 6" key="1">
    <citation type="submission" date="2016-10" db="EMBL/GenBank/DDBJ databases">
        <authorList>
            <person name="de Groot N.N."/>
        </authorList>
    </citation>
    <scope>NUCLEOTIDE SEQUENCE [LARGE SCALE GENOMIC DNA]</scope>
    <source>
        <strain evidence="5 6">DSM 15827</strain>
    </source>
</reference>
<evidence type="ECO:0000259" key="4">
    <source>
        <dbReference type="Pfam" id="PF10502"/>
    </source>
</evidence>
<feature type="domain" description="Peptidase S26" evidence="4">
    <location>
        <begin position="14"/>
        <end position="158"/>
    </location>
</feature>
<keyword evidence="3" id="KW-1133">Transmembrane helix</keyword>
<dbReference type="AlphaFoldDB" id="A0A1H9GWL0"/>
<dbReference type="RefSeq" id="WP_089745484.1">
    <property type="nucleotide sequence ID" value="NZ_FOGF01000001.1"/>
</dbReference>